<comment type="caution">
    <text evidence="2">The sequence shown here is derived from an EMBL/GenBank/DDBJ whole genome shotgun (WGS) entry which is preliminary data.</text>
</comment>
<dbReference type="EMBL" id="LJOW01000432">
    <property type="protein sequence ID" value="OBQ34782.1"/>
    <property type="molecule type" value="Genomic_DNA"/>
</dbReference>
<evidence type="ECO:0000313" key="3">
    <source>
        <dbReference type="Proteomes" id="UP000092093"/>
    </source>
</evidence>
<organism evidence="2 3">
    <name type="scientific">Aphanizomenon flos-aquae WA102</name>
    <dbReference type="NCBI Taxonomy" id="1710896"/>
    <lineage>
        <taxon>Bacteria</taxon>
        <taxon>Bacillati</taxon>
        <taxon>Cyanobacteriota</taxon>
        <taxon>Cyanophyceae</taxon>
        <taxon>Nostocales</taxon>
        <taxon>Aphanizomenonaceae</taxon>
        <taxon>Aphanizomenon</taxon>
    </lineage>
</organism>
<dbReference type="NCBIfam" id="NF033550">
    <property type="entry name" value="transpos_ISL3"/>
    <property type="match status" value="1"/>
</dbReference>
<dbReference type="PANTHER" id="PTHR33498">
    <property type="entry name" value="TRANSPOSASE FOR INSERTION SEQUENCE ELEMENT IS1557"/>
    <property type="match status" value="1"/>
</dbReference>
<accession>A0A1B7WCJ4</accession>
<dbReference type="InterPro" id="IPR002560">
    <property type="entry name" value="Transposase_DDE"/>
</dbReference>
<dbReference type="InterPro" id="IPR047951">
    <property type="entry name" value="Transpos_ISL3"/>
</dbReference>
<dbReference type="PATRIC" id="fig|1710896.3.peg.4853"/>
<protein>
    <submittedName>
        <fullName evidence="2">Transposase</fullName>
    </submittedName>
</protein>
<dbReference type="Pfam" id="PF01610">
    <property type="entry name" value="DDE_Tnp_ISL3"/>
    <property type="match status" value="1"/>
</dbReference>
<dbReference type="Proteomes" id="UP000092093">
    <property type="component" value="Unassembled WGS sequence"/>
</dbReference>
<evidence type="ECO:0000313" key="2">
    <source>
        <dbReference type="EMBL" id="OBQ34782.1"/>
    </source>
</evidence>
<name>A0A1B7WCJ4_APHFL</name>
<reference evidence="2 3" key="1">
    <citation type="submission" date="2015-09" db="EMBL/GenBank/DDBJ databases">
        <title>Aphanizomenon flos-aquae WA102.</title>
        <authorList>
            <person name="Driscoll C."/>
        </authorList>
    </citation>
    <scope>NUCLEOTIDE SEQUENCE [LARGE SCALE GENOMIC DNA]</scope>
    <source>
        <strain evidence="2">WA102</strain>
    </source>
</reference>
<evidence type="ECO:0000259" key="1">
    <source>
        <dbReference type="Pfam" id="PF01610"/>
    </source>
</evidence>
<gene>
    <name evidence="2" type="ORF">AN484_26515</name>
</gene>
<feature type="domain" description="Transposase IS204/IS1001/IS1096/IS1165 DDE" evidence="1">
    <location>
        <begin position="2"/>
        <end position="200"/>
    </location>
</feature>
<proteinExistence type="predicted"/>
<dbReference type="PANTHER" id="PTHR33498:SF1">
    <property type="entry name" value="TRANSPOSASE FOR INSERTION SEQUENCE ELEMENT IS1557"/>
    <property type="match status" value="1"/>
</dbReference>
<sequence length="207" mass="24339">MEVIDSHKQEDIIEILKQQPLEIREKVEEVSVDMWGGFPKVVKEVFPNAKVVIDRFHVMQPVIKELNQLRQKAKIKIKGSRFILLKNKVDLTEEQKVKLETILKRSKRLRLAYNLKEDFRDIFESCKTPEDGQEKLKAWLEKAKPLYGSVLETIRNHLDNICNYFLNHTSSGVMEGLNNRIKLIKRQAYGFLNFMNFRSRLLACLSH</sequence>
<dbReference type="AlphaFoldDB" id="A0A1B7WCJ4"/>